<feature type="domain" description="Helicase C-terminal" evidence="10">
    <location>
        <begin position="1213"/>
        <end position="1352"/>
    </location>
</feature>
<keyword evidence="2" id="KW-0547">Nucleotide-binding</keyword>
<dbReference type="PROSITE" id="PS51050">
    <property type="entry name" value="ZF_CW"/>
    <property type="match status" value="1"/>
</dbReference>
<organism evidence="11 12">
    <name type="scientific">Camelina sativa</name>
    <name type="common">False flax</name>
    <name type="synonym">Myagrum sativum</name>
    <dbReference type="NCBI Taxonomy" id="90675"/>
    <lineage>
        <taxon>Eukaryota</taxon>
        <taxon>Viridiplantae</taxon>
        <taxon>Streptophyta</taxon>
        <taxon>Embryophyta</taxon>
        <taxon>Tracheophyta</taxon>
        <taxon>Spermatophyta</taxon>
        <taxon>Magnoliopsida</taxon>
        <taxon>eudicotyledons</taxon>
        <taxon>Gunneridae</taxon>
        <taxon>Pentapetalae</taxon>
        <taxon>rosids</taxon>
        <taxon>malvids</taxon>
        <taxon>Brassicales</taxon>
        <taxon>Brassicaceae</taxon>
        <taxon>Camelineae</taxon>
        <taxon>Camelina</taxon>
    </lineage>
</organism>
<evidence type="ECO:0000259" key="10">
    <source>
        <dbReference type="PROSITE" id="PS51194"/>
    </source>
</evidence>
<feature type="compositionally biased region" description="Low complexity" evidence="7">
    <location>
        <begin position="117"/>
        <end position="128"/>
    </location>
</feature>
<dbReference type="InterPro" id="IPR011124">
    <property type="entry name" value="Znf_CW"/>
</dbReference>
<evidence type="ECO:0000259" key="9">
    <source>
        <dbReference type="PROSITE" id="PS51192"/>
    </source>
</evidence>
<evidence type="ECO:0000256" key="2">
    <source>
        <dbReference type="ARBA" id="ARBA00022741"/>
    </source>
</evidence>
<dbReference type="InterPro" id="IPR000330">
    <property type="entry name" value="SNF2_N"/>
</dbReference>
<evidence type="ECO:0000256" key="4">
    <source>
        <dbReference type="ARBA" id="ARBA00022801"/>
    </source>
</evidence>
<feature type="domain" description="CW-type" evidence="8">
    <location>
        <begin position="598"/>
        <end position="649"/>
    </location>
</feature>
<gene>
    <name evidence="12" type="primary">LOC104791715</name>
</gene>
<evidence type="ECO:0000256" key="1">
    <source>
        <dbReference type="ARBA" id="ARBA00022723"/>
    </source>
</evidence>
<dbReference type="InterPro" id="IPR001650">
    <property type="entry name" value="Helicase_C-like"/>
</dbReference>
<dbReference type="RefSeq" id="XP_010515971.1">
    <property type="nucleotide sequence ID" value="XM_010517669.1"/>
</dbReference>
<evidence type="ECO:0000313" key="11">
    <source>
        <dbReference type="Proteomes" id="UP000694864"/>
    </source>
</evidence>
<dbReference type="InterPro" id="IPR027417">
    <property type="entry name" value="P-loop_NTPase"/>
</dbReference>
<dbReference type="PROSITE" id="PS51194">
    <property type="entry name" value="HELICASE_CTER"/>
    <property type="match status" value="1"/>
</dbReference>
<dbReference type="InterPro" id="IPR014001">
    <property type="entry name" value="Helicase_ATP-bd"/>
</dbReference>
<dbReference type="Pfam" id="PF00176">
    <property type="entry name" value="SNF2-rel_dom"/>
    <property type="match status" value="1"/>
</dbReference>
<dbReference type="GeneID" id="104791715"/>
<dbReference type="CDD" id="cd09917">
    <property type="entry name" value="F-box_SF"/>
    <property type="match status" value="1"/>
</dbReference>
<dbReference type="Pfam" id="PF00646">
    <property type="entry name" value="F-box"/>
    <property type="match status" value="1"/>
</dbReference>
<dbReference type="Pfam" id="PF07496">
    <property type="entry name" value="zf-CW"/>
    <property type="match status" value="1"/>
</dbReference>
<feature type="region of interest" description="Disordered" evidence="7">
    <location>
        <begin position="110"/>
        <end position="152"/>
    </location>
</feature>
<reference evidence="11" key="1">
    <citation type="journal article" date="2014" name="Nat. Commun.">
        <title>The emerging biofuel crop Camelina sativa retains a highly undifferentiated hexaploid genome structure.</title>
        <authorList>
            <person name="Kagale S."/>
            <person name="Koh C."/>
            <person name="Nixon J."/>
            <person name="Bollina V."/>
            <person name="Clarke W.E."/>
            <person name="Tuteja R."/>
            <person name="Spillane C."/>
            <person name="Robinson S.J."/>
            <person name="Links M.G."/>
            <person name="Clarke C."/>
            <person name="Higgins E.E."/>
            <person name="Huebert T."/>
            <person name="Sharpe A.G."/>
            <person name="Parkin I.A."/>
        </authorList>
    </citation>
    <scope>NUCLEOTIDE SEQUENCE [LARGE SCALE GENOMIC DNA]</scope>
    <source>
        <strain evidence="11">cv. DH55</strain>
    </source>
</reference>
<dbReference type="PANTHER" id="PTHR45626:SF14">
    <property type="entry name" value="ATP-DEPENDENT DNA HELICASE (EUROFUNG)"/>
    <property type="match status" value="1"/>
</dbReference>
<dbReference type="CDD" id="cd18793">
    <property type="entry name" value="SF2_C_SNF"/>
    <property type="match status" value="1"/>
</dbReference>
<evidence type="ECO:0000256" key="3">
    <source>
        <dbReference type="ARBA" id="ARBA00022771"/>
    </source>
</evidence>
<keyword evidence="5" id="KW-0862">Zinc</keyword>
<dbReference type="PANTHER" id="PTHR45626">
    <property type="entry name" value="TRANSCRIPTION TERMINATION FACTOR 2-RELATED"/>
    <property type="match status" value="1"/>
</dbReference>
<sequence length="1406" mass="158727">MRFFPRNQESPNDFCIRFWILTMAVSVELNDHKLCGFLCTVLSVDSPGLLQLGSSCSIFNDGSVTGFKSDNGIILSLINPTSNLKSLISSQGDHDDAEDCGTIGLETPQKRRKCVERGSSSNSSSGTRKSLKSKRRVPSGSKEKTGGGRKRGRSIGLVNGSLSVVQQLHALVAYKCLKIFSRVVKVDKGENGEERAVVLVDVYLPIALWSGWQFPKSQTTAAAVFKHLSCDWGLRVSILNGESIWEEANGRIKAIWDLSDCHVFDCKLLCYAPDSPKRRLFRLHEIFKSLPSPRYNDLSDSSRVLPSTDSCASGIWDLSDDVLISILMKLDVKELVSIAAVCRLLRSLTSLIVPCMNLKLFPHQQAAVSWMLERERKAEVFSHPLYLNFDTEDGFSFYVNSVTGDIITEAAPMVKDFRGGMFCDEPGLGKTITTLSLILKTQGTMADPPEGLPIVWCTHRGDKNCAYYEFTSDQFTSNGMLTVKRFLSPSSCRNQFSFEALRPQLESKSLPLKQARLMDQTFESKNPNFENEFETHIPASLDLKAQCRKSLGDVRKNLLHAYNGASELSEVMETKRIGSWKKCGMITGCKRKGPTDSDVERDIWIQCDSCSKWRRIIDEGVSVTGSAWFCSNNGDPAYQSCNNPEELWDRSQPIKYLQGFVTKGASGEEKDNISFFTSVLREHKSAVNSTVKKALLWLAKLPLEKLSQMETVGLSGPVLGLNKDALGFQRIFRAFGLKSRVDKGVIKWFYPKFLENLVFDVPALKVALCQPLDTVRLYLSKATLIVVPSNLVNHWITQIEKHVSPDQLRILLWTDHIQISPHSLAWDYDVVITTFRRLSAEWNPRKKSPMIQVHWLRVILDEGHTLGSSVSLTNKFQMAVSLIACNRWLLTGTPTPNTPNSQLSHLQPLLKFLHEEVYGENLKFWEAGILRPFEAEIEEGRLRLLQLLQRCMISSRKKDLQMIPPCIKKLTYLNFVPGHARSYNELVETVRRNILLADWNDPSHVESLLNSKQWKFRSNTIRNVRLSCCVAGHIKMTDAGHDIKETMDALLNSGLELSTEEFSIIENSLISGCNCKRCGEWCRLPVITPCRHLLCLDCVALDSERCTIPGCGHLYEMQTPETLARPENPNPKWPVPKDLIELQPSYNQDTWNPDWQSTSSSKVSYLVDRLRKLQESNRKSISSFNKTDSDNNLEYNPPGTSEAFSRKEFHGQDCGSQMVFVDKVLIFSQFLEHIHVIEQQLTTAGIKFGKMYSPMPSCNKMKSLAMFQNDADCMALLMDGSAALGLDLSFVTHVFLMEPIWDKSMEEQVISRAHRMGAKRPIYVETLTMRGTIEEQMMRFLEDAEKNDRLLSGDYVKAEQETTRSRRTLHDLAESNYLSHLNFVRSDGKMEFAASQLAGLKDHQLA</sequence>
<dbReference type="SMART" id="SM00487">
    <property type="entry name" value="DEXDc"/>
    <property type="match status" value="1"/>
</dbReference>
<evidence type="ECO:0000313" key="12">
    <source>
        <dbReference type="RefSeq" id="XP_010515971.1"/>
    </source>
</evidence>
<feature type="region of interest" description="Disordered" evidence="7">
    <location>
        <begin position="1181"/>
        <end position="1200"/>
    </location>
</feature>
<keyword evidence="3" id="KW-0863">Zinc-finger</keyword>
<dbReference type="PROSITE" id="PS00518">
    <property type="entry name" value="ZF_RING_1"/>
    <property type="match status" value="1"/>
</dbReference>
<evidence type="ECO:0000256" key="5">
    <source>
        <dbReference type="ARBA" id="ARBA00022833"/>
    </source>
</evidence>
<dbReference type="InterPro" id="IPR038718">
    <property type="entry name" value="SNF2-like_sf"/>
</dbReference>
<evidence type="ECO:0000259" key="8">
    <source>
        <dbReference type="PROSITE" id="PS51050"/>
    </source>
</evidence>
<keyword evidence="1" id="KW-0479">Metal-binding</keyword>
<dbReference type="InterPro" id="IPR050628">
    <property type="entry name" value="SNF2_RAD54_helicase_TF"/>
</dbReference>
<reference evidence="12" key="2">
    <citation type="submission" date="2025-08" db="UniProtKB">
        <authorList>
            <consortium name="RefSeq"/>
        </authorList>
    </citation>
    <scope>IDENTIFICATION</scope>
    <source>
        <tissue evidence="12">Leaf</tissue>
    </source>
</reference>
<feature type="domain" description="Helicase ATP-binding" evidence="9">
    <location>
        <begin position="747"/>
        <end position="912"/>
    </location>
</feature>
<dbReference type="InterPro" id="IPR049730">
    <property type="entry name" value="SNF2/RAD54-like_C"/>
</dbReference>
<proteinExistence type="predicted"/>
<keyword evidence="6" id="KW-0067">ATP-binding</keyword>
<dbReference type="InterPro" id="IPR036047">
    <property type="entry name" value="F-box-like_dom_sf"/>
</dbReference>
<dbReference type="Pfam" id="PF00271">
    <property type="entry name" value="Helicase_C"/>
    <property type="match status" value="1"/>
</dbReference>
<dbReference type="InterPro" id="IPR001810">
    <property type="entry name" value="F-box_dom"/>
</dbReference>
<name>A0ABM0ZHW9_CAMSA</name>
<dbReference type="Gene3D" id="3.40.50.10810">
    <property type="entry name" value="Tandem AAA-ATPase domain"/>
    <property type="match status" value="1"/>
</dbReference>
<dbReference type="Proteomes" id="UP000694864">
    <property type="component" value="Chromosome 6"/>
</dbReference>
<dbReference type="Gene3D" id="3.30.40.100">
    <property type="match status" value="1"/>
</dbReference>
<dbReference type="SMART" id="SM00490">
    <property type="entry name" value="HELICc"/>
    <property type="match status" value="1"/>
</dbReference>
<dbReference type="Gene3D" id="3.40.50.300">
    <property type="entry name" value="P-loop containing nucleotide triphosphate hydrolases"/>
    <property type="match status" value="1"/>
</dbReference>
<dbReference type="CDD" id="cd18008">
    <property type="entry name" value="DEXDc_SHPRH-like"/>
    <property type="match status" value="1"/>
</dbReference>
<keyword evidence="4" id="KW-0378">Hydrolase</keyword>
<keyword evidence="11" id="KW-1185">Reference proteome</keyword>
<dbReference type="PROSITE" id="PS51192">
    <property type="entry name" value="HELICASE_ATP_BIND_1"/>
    <property type="match status" value="1"/>
</dbReference>
<evidence type="ECO:0000256" key="7">
    <source>
        <dbReference type="SAM" id="MobiDB-lite"/>
    </source>
</evidence>
<evidence type="ECO:0000256" key="6">
    <source>
        <dbReference type="ARBA" id="ARBA00022840"/>
    </source>
</evidence>
<dbReference type="SUPFAM" id="SSF81383">
    <property type="entry name" value="F-box domain"/>
    <property type="match status" value="1"/>
</dbReference>
<dbReference type="InterPro" id="IPR017907">
    <property type="entry name" value="Znf_RING_CS"/>
</dbReference>
<accession>A0ABM0ZHW9</accession>
<protein>
    <submittedName>
        <fullName evidence="12">F-box protein At3g54460</fullName>
    </submittedName>
</protein>
<dbReference type="SUPFAM" id="SSF52540">
    <property type="entry name" value="P-loop containing nucleoside triphosphate hydrolases"/>
    <property type="match status" value="3"/>
</dbReference>